<protein>
    <submittedName>
        <fullName evidence="2">Retrovirus-related Pol polyprotein from transposon TNT 1-94</fullName>
    </submittedName>
</protein>
<evidence type="ECO:0000313" key="2">
    <source>
        <dbReference type="EMBL" id="KHN47584.1"/>
    </source>
</evidence>
<dbReference type="Pfam" id="PF22936">
    <property type="entry name" value="Pol_BBD"/>
    <property type="match status" value="1"/>
</dbReference>
<dbReference type="PANTHER" id="PTHR35317">
    <property type="entry name" value="OS04G0629600 PROTEIN"/>
    <property type="match status" value="1"/>
</dbReference>
<reference evidence="2" key="1">
    <citation type="submission" date="2014-07" db="EMBL/GenBank/DDBJ databases">
        <title>Identification of a novel salt tolerance gene in wild soybean by whole-genome sequencing.</title>
        <authorList>
            <person name="Lam H.-M."/>
            <person name="Qi X."/>
            <person name="Li M.-W."/>
            <person name="Liu X."/>
            <person name="Xie M."/>
            <person name="Ni M."/>
            <person name="Xu X."/>
        </authorList>
    </citation>
    <scope>NUCLEOTIDE SEQUENCE [LARGE SCALE GENOMIC DNA]</scope>
    <source>
        <tissue evidence="2">Root</tissue>
    </source>
</reference>
<accession>A0A0B2SSS5</accession>
<feature type="non-terminal residue" evidence="2">
    <location>
        <position position="1"/>
    </location>
</feature>
<dbReference type="PANTHER" id="PTHR35317:SF35">
    <property type="entry name" value="DUF4219 DOMAIN-CONTAINING PROTEIN"/>
    <property type="match status" value="1"/>
</dbReference>
<name>A0A0B2SSS5_GLYSO</name>
<evidence type="ECO:0000259" key="1">
    <source>
        <dbReference type="Pfam" id="PF22936"/>
    </source>
</evidence>
<gene>
    <name evidence="2" type="ORF">glysoja_050095</name>
</gene>
<feature type="domain" description="Retrovirus-related Pol polyprotein from transposon TNT 1-94-like beta-barrel" evidence="1">
    <location>
        <begin position="237"/>
        <end position="317"/>
    </location>
</feature>
<dbReference type="Proteomes" id="UP000053555">
    <property type="component" value="Unassembled WGS sequence"/>
</dbReference>
<dbReference type="AlphaFoldDB" id="A0A0B2SSS5"/>
<organism evidence="2">
    <name type="scientific">Glycine soja</name>
    <name type="common">Wild soybean</name>
    <dbReference type="NCBI Taxonomy" id="3848"/>
    <lineage>
        <taxon>Eukaryota</taxon>
        <taxon>Viridiplantae</taxon>
        <taxon>Streptophyta</taxon>
        <taxon>Embryophyta</taxon>
        <taxon>Tracheophyta</taxon>
        <taxon>Spermatophyta</taxon>
        <taxon>Magnoliopsida</taxon>
        <taxon>eudicotyledons</taxon>
        <taxon>Gunneridae</taxon>
        <taxon>Pentapetalae</taxon>
        <taxon>rosids</taxon>
        <taxon>fabids</taxon>
        <taxon>Fabales</taxon>
        <taxon>Fabaceae</taxon>
        <taxon>Papilionoideae</taxon>
        <taxon>50 kb inversion clade</taxon>
        <taxon>NPAAA clade</taxon>
        <taxon>indigoferoid/millettioid clade</taxon>
        <taxon>Phaseoleae</taxon>
        <taxon>Glycine</taxon>
        <taxon>Glycine subgen. Soja</taxon>
    </lineage>
</organism>
<dbReference type="Pfam" id="PF14223">
    <property type="entry name" value="Retrotran_gag_2"/>
    <property type="match status" value="1"/>
</dbReference>
<dbReference type="InterPro" id="IPR054722">
    <property type="entry name" value="PolX-like_BBD"/>
</dbReference>
<sequence>FHFWSLKMKSLFKSQELWSSVESGFEDDGTEEPDQALREKRKKDAKALFIIQQALDDEVFPRIAAASTTKEAWCILNQEYVGDKKVVNVRLQSLGREFESFQMKEKENVQECLSRISSTVQQMRTLGEEIKESQVVSKVLRSLTKKYDHVVAAIEESKDMETYTFDELKGSLHSHEERICKGDDKKEEKAFQAKGDCWKKEEDEQKGRDQKSNFVEQEEKLFLAQHISNNDAEGGVWYVDSGCSNHMSNAKSISRTLDETAKTKVRLGDGKQLEVEGRGTIAITTEQGITKLLCDVQYVPRLAHNLLSVGQLLNSGYSVLFENGACLIQDR</sequence>
<proteinExistence type="predicted"/>
<dbReference type="EMBL" id="KN640488">
    <property type="protein sequence ID" value="KHN47584.1"/>
    <property type="molecule type" value="Genomic_DNA"/>
</dbReference>
<feature type="non-terminal residue" evidence="2">
    <location>
        <position position="331"/>
    </location>
</feature>